<dbReference type="PANTHER" id="PTHR23350:SF0">
    <property type="entry name" value="PEROXISOME BIOGENESIS FACTOR 10"/>
    <property type="match status" value="1"/>
</dbReference>
<comment type="catalytic activity">
    <reaction evidence="1">
        <text>S-ubiquitinyl-[E2 ubiquitin-conjugating enzyme]-L-cysteine + [acceptor protein]-L-lysine = [E2 ubiquitin-conjugating enzyme]-L-cysteine + N(6)-ubiquitinyl-[acceptor protein]-L-lysine.</text>
        <dbReference type="EC" id="2.3.2.27"/>
    </reaction>
</comment>
<dbReference type="OrthoDB" id="6270329at2759"/>
<dbReference type="GO" id="GO:0008270">
    <property type="term" value="F:zinc ion binding"/>
    <property type="evidence" value="ECO:0007669"/>
    <property type="project" value="UniProtKB-KW"/>
</dbReference>
<evidence type="ECO:0000256" key="1">
    <source>
        <dbReference type="ARBA" id="ARBA00000900"/>
    </source>
</evidence>
<proteinExistence type="inferred from homology"/>
<evidence type="ECO:0000313" key="20">
    <source>
        <dbReference type="Proteomes" id="UP000838763"/>
    </source>
</evidence>
<keyword evidence="15" id="KW-0472">Membrane</keyword>
<dbReference type="AlphaFoldDB" id="A0A9P1H493"/>
<evidence type="ECO:0000256" key="16">
    <source>
        <dbReference type="ARBA" id="ARBA00023140"/>
    </source>
</evidence>
<keyword evidence="14" id="KW-1133">Transmembrane helix</keyword>
<dbReference type="EMBL" id="CALLCH030000015">
    <property type="protein sequence ID" value="CAI4216454.1"/>
    <property type="molecule type" value="Genomic_DNA"/>
</dbReference>
<dbReference type="EC" id="2.3.2.27" evidence="5"/>
<dbReference type="GO" id="GO:0005778">
    <property type="term" value="C:peroxisomal membrane"/>
    <property type="evidence" value="ECO:0007669"/>
    <property type="project" value="UniProtKB-SubCell"/>
</dbReference>
<comment type="subcellular location">
    <subcellularLocation>
        <location evidence="2">Peroxisome membrane</location>
        <topology evidence="2">Multi-pass membrane protein</topology>
    </subcellularLocation>
</comment>
<accession>A0A9P1H493</accession>
<organism evidence="19 20">
    <name type="scientific">Parascedosporium putredinis</name>
    <dbReference type="NCBI Taxonomy" id="1442378"/>
    <lineage>
        <taxon>Eukaryota</taxon>
        <taxon>Fungi</taxon>
        <taxon>Dikarya</taxon>
        <taxon>Ascomycota</taxon>
        <taxon>Pezizomycotina</taxon>
        <taxon>Sordariomycetes</taxon>
        <taxon>Hypocreomycetidae</taxon>
        <taxon>Microascales</taxon>
        <taxon>Microascaceae</taxon>
        <taxon>Parascedosporium</taxon>
    </lineage>
</organism>
<reference evidence="19" key="1">
    <citation type="submission" date="2022-11" db="EMBL/GenBank/DDBJ databases">
        <authorList>
            <person name="Scott C."/>
            <person name="Bruce N."/>
        </authorList>
    </citation>
    <scope>NUCLEOTIDE SEQUENCE</scope>
</reference>
<evidence type="ECO:0000256" key="10">
    <source>
        <dbReference type="ARBA" id="ARBA00022771"/>
    </source>
</evidence>
<evidence type="ECO:0000259" key="18">
    <source>
        <dbReference type="Pfam" id="PF04757"/>
    </source>
</evidence>
<evidence type="ECO:0000256" key="7">
    <source>
        <dbReference type="ARBA" id="ARBA00022679"/>
    </source>
</evidence>
<feature type="domain" description="Pex N-terminal" evidence="18">
    <location>
        <begin position="29"/>
        <end position="124"/>
    </location>
</feature>
<dbReference type="PANTHER" id="PTHR23350">
    <property type="entry name" value="PEROXISOME ASSEMBLY PROTEIN 10"/>
    <property type="match status" value="1"/>
</dbReference>
<keyword evidence="9" id="KW-0479">Metal-binding</keyword>
<dbReference type="Proteomes" id="UP000838763">
    <property type="component" value="Unassembled WGS sequence"/>
</dbReference>
<keyword evidence="10" id="KW-0863">Zinc-finger</keyword>
<comment type="similarity">
    <text evidence="4">Belongs to the pex2/pex10/pex12 family.</text>
</comment>
<dbReference type="Pfam" id="PF04757">
    <property type="entry name" value="Pex2_Pex12"/>
    <property type="match status" value="2"/>
</dbReference>
<comment type="pathway">
    <text evidence="3">Protein modification; protein ubiquitination.</text>
</comment>
<feature type="region of interest" description="Disordered" evidence="17">
    <location>
        <begin position="1"/>
        <end position="20"/>
    </location>
</feature>
<keyword evidence="8" id="KW-0812">Transmembrane</keyword>
<gene>
    <name evidence="19" type="ORF">PPNO1_LOCUS6108</name>
</gene>
<evidence type="ECO:0000256" key="8">
    <source>
        <dbReference type="ARBA" id="ARBA00022692"/>
    </source>
</evidence>
<evidence type="ECO:0000256" key="2">
    <source>
        <dbReference type="ARBA" id="ARBA00004585"/>
    </source>
</evidence>
<evidence type="ECO:0000256" key="3">
    <source>
        <dbReference type="ARBA" id="ARBA00004906"/>
    </source>
</evidence>
<keyword evidence="20" id="KW-1185">Reference proteome</keyword>
<dbReference type="InterPro" id="IPR006845">
    <property type="entry name" value="Pex_N"/>
</dbReference>
<evidence type="ECO:0000256" key="15">
    <source>
        <dbReference type="ARBA" id="ARBA00023136"/>
    </source>
</evidence>
<evidence type="ECO:0000256" key="9">
    <source>
        <dbReference type="ARBA" id="ARBA00022723"/>
    </source>
</evidence>
<evidence type="ECO:0000256" key="6">
    <source>
        <dbReference type="ARBA" id="ARBA00022448"/>
    </source>
</evidence>
<dbReference type="GO" id="GO:0016567">
    <property type="term" value="P:protein ubiquitination"/>
    <property type="evidence" value="ECO:0007669"/>
    <property type="project" value="UniProtKB-ARBA"/>
</dbReference>
<dbReference type="GO" id="GO:0016562">
    <property type="term" value="P:protein import into peroxisome matrix, receptor recycling"/>
    <property type="evidence" value="ECO:0007669"/>
    <property type="project" value="UniProtKB-ARBA"/>
</dbReference>
<evidence type="ECO:0000256" key="14">
    <source>
        <dbReference type="ARBA" id="ARBA00022989"/>
    </source>
</evidence>
<dbReference type="GO" id="GO:0061630">
    <property type="term" value="F:ubiquitin protein ligase activity"/>
    <property type="evidence" value="ECO:0007669"/>
    <property type="project" value="UniProtKB-EC"/>
</dbReference>
<evidence type="ECO:0000256" key="4">
    <source>
        <dbReference type="ARBA" id="ARBA00008704"/>
    </source>
</evidence>
<keyword evidence="12" id="KW-0862">Zinc</keyword>
<evidence type="ECO:0000256" key="17">
    <source>
        <dbReference type="SAM" id="MobiDB-lite"/>
    </source>
</evidence>
<feature type="domain" description="Pex N-terminal" evidence="18">
    <location>
        <begin position="130"/>
        <end position="191"/>
    </location>
</feature>
<name>A0A9P1H493_9PEZI</name>
<keyword evidence="6" id="KW-0813">Transport</keyword>
<evidence type="ECO:0000256" key="12">
    <source>
        <dbReference type="ARBA" id="ARBA00022833"/>
    </source>
</evidence>
<protein>
    <recommendedName>
        <fullName evidence="5">RING-type E3 ubiquitin transferase</fullName>
        <ecNumber evidence="5">2.3.2.27</ecNumber>
    </recommendedName>
</protein>
<evidence type="ECO:0000256" key="5">
    <source>
        <dbReference type="ARBA" id="ARBA00012483"/>
    </source>
</evidence>
<evidence type="ECO:0000313" key="19">
    <source>
        <dbReference type="EMBL" id="CAI4216454.1"/>
    </source>
</evidence>
<evidence type="ECO:0000256" key="11">
    <source>
        <dbReference type="ARBA" id="ARBA00022786"/>
    </source>
</evidence>
<keyword evidence="13" id="KW-0653">Protein transport</keyword>
<keyword evidence="11" id="KW-0833">Ubl conjugation pathway</keyword>
<comment type="caution">
    <text evidence="19">The sequence shown here is derived from an EMBL/GenBank/DDBJ whole genome shotgun (WGS) entry which is preliminary data.</text>
</comment>
<dbReference type="InterPro" id="IPR025654">
    <property type="entry name" value="PEX2/10"/>
</dbReference>
<sequence>MDSAEAPPTALPTEKPILGPKLSPAHQKDAYFTGYLANALSSLHRSVLGARSAHTWAHESRLASSLLYLSLTTLLGNRTLGEEYTDVVQIHAPSSTLPAVSRRAAYILASVLAPYAAAKVLPRHAHIRHLLAVFYFSGTYYELSKRLLGFRYIFTHKVPDTPDRAGYEVLGALLVVQLATQTYLHIRDVLSSPAAAVADHHHSRGRLSDAYSTELDVSLSDNAYASNNQLLNGAGAASGNPAKLNVERSTHTPILPSARYDLSNDSVMGFIKGAQQRKCTLCLEELKDPSATQWKPWYNTSYHCELFKKRELRICFTT</sequence>
<evidence type="ECO:0000256" key="13">
    <source>
        <dbReference type="ARBA" id="ARBA00022927"/>
    </source>
</evidence>
<keyword evidence="7" id="KW-0808">Transferase</keyword>
<keyword evidence="16" id="KW-0576">Peroxisome</keyword>